<evidence type="ECO:0000313" key="3">
    <source>
        <dbReference type="Proteomes" id="UP000611723"/>
    </source>
</evidence>
<keyword evidence="1" id="KW-1133">Transmembrane helix</keyword>
<evidence type="ECO:0000256" key="1">
    <source>
        <dbReference type="SAM" id="Phobius"/>
    </source>
</evidence>
<reference evidence="2" key="1">
    <citation type="submission" date="2021-01" db="EMBL/GenBank/DDBJ databases">
        <title>Marivirga aurantiaca sp. nov., isolated from intertidal surface sediments.</title>
        <authorList>
            <person name="Zhang M."/>
        </authorList>
    </citation>
    <scope>NUCLEOTIDE SEQUENCE</scope>
    <source>
        <strain evidence="2">S37H4</strain>
    </source>
</reference>
<evidence type="ECO:0000313" key="2">
    <source>
        <dbReference type="EMBL" id="MBK6266568.1"/>
    </source>
</evidence>
<name>A0A934X0C3_9BACT</name>
<protein>
    <submittedName>
        <fullName evidence="2">Uncharacterized protein</fullName>
    </submittedName>
</protein>
<gene>
    <name evidence="2" type="ORF">JKA74_16095</name>
</gene>
<organism evidence="2 3">
    <name type="scientific">Marivirga aurantiaca</name>
    <dbReference type="NCBI Taxonomy" id="2802615"/>
    <lineage>
        <taxon>Bacteria</taxon>
        <taxon>Pseudomonadati</taxon>
        <taxon>Bacteroidota</taxon>
        <taxon>Cytophagia</taxon>
        <taxon>Cytophagales</taxon>
        <taxon>Marivirgaceae</taxon>
        <taxon>Marivirga</taxon>
    </lineage>
</organism>
<keyword evidence="1" id="KW-0812">Transmembrane</keyword>
<dbReference type="AlphaFoldDB" id="A0A934X0C3"/>
<proteinExistence type="predicted"/>
<dbReference type="Proteomes" id="UP000611723">
    <property type="component" value="Unassembled WGS sequence"/>
</dbReference>
<dbReference type="RefSeq" id="WP_201432252.1">
    <property type="nucleotide sequence ID" value="NZ_JAEQBW010000009.1"/>
</dbReference>
<feature type="transmembrane region" description="Helical" evidence="1">
    <location>
        <begin position="34"/>
        <end position="55"/>
    </location>
</feature>
<accession>A0A934X0C3</accession>
<dbReference type="EMBL" id="JAEQBW010000009">
    <property type="protein sequence ID" value="MBK6266568.1"/>
    <property type="molecule type" value="Genomic_DNA"/>
</dbReference>
<sequence length="62" mass="6838">MKLQKIFGPVLLVLGVASLIYGSLLFVNDDNGNWKSLVVLFVLGLIFFTSGLGIIKNIRDKE</sequence>
<keyword evidence="1" id="KW-0472">Membrane</keyword>
<comment type="caution">
    <text evidence="2">The sequence shown here is derived from an EMBL/GenBank/DDBJ whole genome shotgun (WGS) entry which is preliminary data.</text>
</comment>
<feature type="transmembrane region" description="Helical" evidence="1">
    <location>
        <begin position="7"/>
        <end position="28"/>
    </location>
</feature>
<keyword evidence="3" id="KW-1185">Reference proteome</keyword>